<name>A0A5U5N2W1_SALER</name>
<organism evidence="1">
    <name type="scientific">Salmonella enterica</name>
    <name type="common">Salmonella choleraesuis</name>
    <dbReference type="NCBI Taxonomy" id="28901"/>
    <lineage>
        <taxon>Bacteria</taxon>
        <taxon>Pseudomonadati</taxon>
        <taxon>Pseudomonadota</taxon>
        <taxon>Gammaproteobacteria</taxon>
        <taxon>Enterobacterales</taxon>
        <taxon>Enterobacteriaceae</taxon>
        <taxon>Salmonella</taxon>
    </lineage>
</organism>
<comment type="caution">
    <text evidence="1">The sequence shown here is derived from an EMBL/GenBank/DDBJ whole genome shotgun (WGS) entry which is preliminary data.</text>
</comment>
<dbReference type="AlphaFoldDB" id="A0A5U5N2W1"/>
<dbReference type="InterPro" id="IPR036890">
    <property type="entry name" value="HATPase_C_sf"/>
</dbReference>
<protein>
    <submittedName>
        <fullName evidence="1">ATP-binding protein</fullName>
    </submittedName>
</protein>
<gene>
    <name evidence="1" type="ORF">BP425_13900</name>
</gene>
<dbReference type="Gene3D" id="3.40.1350.10">
    <property type="match status" value="1"/>
</dbReference>
<dbReference type="Gene3D" id="3.30.565.10">
    <property type="entry name" value="Histidine kinase-like ATPase, C-terminal domain"/>
    <property type="match status" value="1"/>
</dbReference>
<dbReference type="SUPFAM" id="SSF55874">
    <property type="entry name" value="ATPase domain of HSP90 chaperone/DNA topoisomerase II/histidine kinase"/>
    <property type="match status" value="1"/>
</dbReference>
<evidence type="ECO:0000313" key="1">
    <source>
        <dbReference type="EMBL" id="EBQ5464685.1"/>
    </source>
</evidence>
<dbReference type="InterPro" id="IPR011856">
    <property type="entry name" value="tRNA_endonuc-like_dom_sf"/>
</dbReference>
<proteinExistence type="predicted"/>
<dbReference type="Pfam" id="PF13589">
    <property type="entry name" value="HATPase_c_3"/>
    <property type="match status" value="1"/>
</dbReference>
<sequence length="693" mass="79631">MSDMEKLKLRYSHNIIEHLGLKLYQNKPTNVIAELISNSWDADAQNVWIEIAQDKVSITDDGCGMSYTELMNDYLIIGKKKRSKDNITEKTARQRNMMGRKGIGKLAPFGIAKKLTLITISKEEKLYNWIQLDLSKMLSEENDDSPNDSIIYEPTILADNIPIEKIDTALKLEYKKILDKLKESGTAIILEDLSLKKIISSEKLKESVGQRFTVTLLSDDFNVYINETKVSEKEALPNFYKRYPESGYEDQTLTINGQDRQVRYWVGFVESAEWPQDQAGVGIYAHGKLAQDRPFVFGLKGREIWTRYMYGVIEADWLDELEEDVVSTDRTSVNWMHEDTLQMYEWGAGLVRKWISDYQKFQKENNKGKVIEKINKLPTDLRVTEVERKAISDIVCSMSPKVQKDETLQNEVISKLTSAWTHAPSHMIIQSLWNKVKDLEDEQEFIKLIDQINDHLVPESMSLSVMVSQRIYALTKLERLSKTGTEPQLQSLLEQFPWILGSDKGKVHANQTMKEIAKKAAQEGKLAAHGFTAKSVSEQPDSGTRPDFTIFSDTNENNIILIELKSPLLDLERIHLNQLNTYMGWFEDNYDAKVYGYLIGRNPNAWREKNHNKNIEVLSWHDICVRSRKDYIELLAAMLYGVSEHYDDARIKRAVEFGGSESIELLKKMAKAQSPLKDLFDRFDHKTGGALDV</sequence>
<keyword evidence="1" id="KW-0067">ATP-binding</keyword>
<dbReference type="GO" id="GO:0003676">
    <property type="term" value="F:nucleic acid binding"/>
    <property type="evidence" value="ECO:0007669"/>
    <property type="project" value="InterPro"/>
</dbReference>
<dbReference type="EMBL" id="AAGPIV010000008">
    <property type="protein sequence ID" value="EBQ5464685.1"/>
    <property type="molecule type" value="Genomic_DNA"/>
</dbReference>
<keyword evidence="1" id="KW-0547">Nucleotide-binding</keyword>
<accession>A0A5U5N2W1</accession>
<reference evidence="1" key="1">
    <citation type="submission" date="2018-07" db="EMBL/GenBank/DDBJ databases">
        <authorList>
            <consortium name="GenomeTrakr network: Whole genome sequencing for foodborne pathogen traceback"/>
        </authorList>
    </citation>
    <scope>NUCLEOTIDE SEQUENCE</scope>
    <source>
        <strain evidence="1">FDA00010922</strain>
    </source>
</reference>
<dbReference type="GO" id="GO:0005524">
    <property type="term" value="F:ATP binding"/>
    <property type="evidence" value="ECO:0007669"/>
    <property type="project" value="UniProtKB-KW"/>
</dbReference>